<dbReference type="CDD" id="cd05483">
    <property type="entry name" value="retropepsin_like_bacteria"/>
    <property type="match status" value="1"/>
</dbReference>
<dbReference type="InterPro" id="IPR034122">
    <property type="entry name" value="Retropepsin-like_bacterial"/>
</dbReference>
<name>F4KPJ8_HALH1</name>
<feature type="signal peptide" evidence="1">
    <location>
        <begin position="1"/>
        <end position="23"/>
    </location>
</feature>
<keyword evidence="1" id="KW-0732">Signal</keyword>
<dbReference type="eggNOG" id="COG3577">
    <property type="taxonomic scope" value="Bacteria"/>
</dbReference>
<dbReference type="STRING" id="760192.Halhy_3073"/>
<reference evidence="2 3" key="1">
    <citation type="journal article" date="2011" name="Stand. Genomic Sci.">
        <title>Complete genome sequence of Haliscomenobacter hydrossis type strain (O).</title>
        <authorList>
            <consortium name="US DOE Joint Genome Institute (JGI-PGF)"/>
            <person name="Daligault H."/>
            <person name="Lapidus A."/>
            <person name="Zeytun A."/>
            <person name="Nolan M."/>
            <person name="Lucas S."/>
            <person name="Del Rio T.G."/>
            <person name="Tice H."/>
            <person name="Cheng J.F."/>
            <person name="Tapia R."/>
            <person name="Han C."/>
            <person name="Goodwin L."/>
            <person name="Pitluck S."/>
            <person name="Liolios K."/>
            <person name="Pagani I."/>
            <person name="Ivanova N."/>
            <person name="Huntemann M."/>
            <person name="Mavromatis K."/>
            <person name="Mikhailova N."/>
            <person name="Pati A."/>
            <person name="Chen A."/>
            <person name="Palaniappan K."/>
            <person name="Land M."/>
            <person name="Hauser L."/>
            <person name="Brambilla E.M."/>
            <person name="Rohde M."/>
            <person name="Verbarg S."/>
            <person name="Goker M."/>
            <person name="Bristow J."/>
            <person name="Eisen J.A."/>
            <person name="Markowitz V."/>
            <person name="Hugenholtz P."/>
            <person name="Kyrpides N.C."/>
            <person name="Klenk H.P."/>
            <person name="Woyke T."/>
        </authorList>
    </citation>
    <scope>NUCLEOTIDE SEQUENCE [LARGE SCALE GENOMIC DNA]</scope>
    <source>
        <strain evidence="3">ATCC 27775 / DSM 1100 / LMG 10767 / O</strain>
    </source>
</reference>
<evidence type="ECO:0000313" key="3">
    <source>
        <dbReference type="Proteomes" id="UP000008461"/>
    </source>
</evidence>
<dbReference type="Pfam" id="PF13650">
    <property type="entry name" value="Asp_protease_2"/>
    <property type="match status" value="1"/>
</dbReference>
<evidence type="ECO:0000313" key="2">
    <source>
        <dbReference type="EMBL" id="AEE50936.1"/>
    </source>
</evidence>
<accession>F4KPJ8</accession>
<keyword evidence="3" id="KW-1185">Reference proteome</keyword>
<dbReference type="EMBL" id="CP002691">
    <property type="protein sequence ID" value="AEE50936.1"/>
    <property type="molecule type" value="Genomic_DNA"/>
</dbReference>
<dbReference type="Gene3D" id="2.40.70.10">
    <property type="entry name" value="Acid Proteases"/>
    <property type="match status" value="1"/>
</dbReference>
<proteinExistence type="predicted"/>
<evidence type="ECO:0008006" key="4">
    <source>
        <dbReference type="Google" id="ProtNLM"/>
    </source>
</evidence>
<feature type="chain" id="PRO_5003316893" description="PDZ domain-containing protein" evidence="1">
    <location>
        <begin position="24"/>
        <end position="402"/>
    </location>
</feature>
<dbReference type="Proteomes" id="UP000008461">
    <property type="component" value="Chromosome"/>
</dbReference>
<dbReference type="InterPro" id="IPR021109">
    <property type="entry name" value="Peptidase_aspartic_dom_sf"/>
</dbReference>
<dbReference type="AlphaFoldDB" id="F4KPJ8"/>
<dbReference type="KEGG" id="hhy:Halhy_3073"/>
<organism evidence="2 3">
    <name type="scientific">Haliscomenobacter hydrossis (strain ATCC 27775 / DSM 1100 / LMG 10767 / O)</name>
    <dbReference type="NCBI Taxonomy" id="760192"/>
    <lineage>
        <taxon>Bacteria</taxon>
        <taxon>Pseudomonadati</taxon>
        <taxon>Bacteroidota</taxon>
        <taxon>Saprospiria</taxon>
        <taxon>Saprospirales</taxon>
        <taxon>Haliscomenobacteraceae</taxon>
        <taxon>Haliscomenobacter</taxon>
    </lineage>
</organism>
<sequence>MMWKNRRCILVLVLCGFKFFGFAQVQSNAGSVEPVQFLTETSFEFHQNHIYLKARINGVEGKFIFDNGFTVTGLDDDFAARCGIQTSADSSITLADANETEAQGRIGTAQDLQIEDIHFKNTRIAIIDTDGLPSCHQVDGFIGSSVINKANWKIDFDQKILQFSSRPFIDQGLRCAYTVSRSNRHFIEFRYEGVPFWVHIDLGSSGELELNKEAFTPIFAGLQAQMNVGVSSLALFGLNAVDTFYTLNRPFKFGYGKYTIPTSPRIELQREVEYARLGLGYLYQYNLIINSDAREYILTPNKLPRISRDEKDYGVVFYPVDGVHRIVRLSACENVFKYSFTLGEVIEKVDDQAVETLGDWCAIKNYVRTKADKGEPLRLKIRGRKEECILKADFSPARSIIR</sequence>
<dbReference type="RefSeq" id="WP_013765479.1">
    <property type="nucleotide sequence ID" value="NC_015510.1"/>
</dbReference>
<gene>
    <name evidence="2" type="ordered locus">Halhy_3073</name>
</gene>
<reference key="2">
    <citation type="submission" date="2011-04" db="EMBL/GenBank/DDBJ databases">
        <title>Complete sequence of chromosome of Haliscomenobacter hydrossis DSM 1100.</title>
        <authorList>
            <consortium name="US DOE Joint Genome Institute (JGI-PGF)"/>
            <person name="Lucas S."/>
            <person name="Han J."/>
            <person name="Lapidus A."/>
            <person name="Bruce D."/>
            <person name="Goodwin L."/>
            <person name="Pitluck S."/>
            <person name="Peters L."/>
            <person name="Kyrpides N."/>
            <person name="Mavromatis K."/>
            <person name="Ivanova N."/>
            <person name="Ovchinnikova G."/>
            <person name="Pagani I."/>
            <person name="Daligault H."/>
            <person name="Detter J.C."/>
            <person name="Han C."/>
            <person name="Land M."/>
            <person name="Hauser L."/>
            <person name="Markowitz V."/>
            <person name="Cheng J.-F."/>
            <person name="Hugenholtz P."/>
            <person name="Woyke T."/>
            <person name="Wu D."/>
            <person name="Verbarg S."/>
            <person name="Frueling A."/>
            <person name="Brambilla E."/>
            <person name="Klenk H.-P."/>
            <person name="Eisen J.A."/>
        </authorList>
    </citation>
    <scope>NUCLEOTIDE SEQUENCE</scope>
    <source>
        <strain>DSM 1100</strain>
    </source>
</reference>
<evidence type="ECO:0000256" key="1">
    <source>
        <dbReference type="SAM" id="SignalP"/>
    </source>
</evidence>
<protein>
    <recommendedName>
        <fullName evidence="4">PDZ domain-containing protein</fullName>
    </recommendedName>
</protein>
<dbReference type="SUPFAM" id="SSF50630">
    <property type="entry name" value="Acid proteases"/>
    <property type="match status" value="1"/>
</dbReference>
<dbReference type="OrthoDB" id="5580718at2"/>
<dbReference type="HOGENOM" id="CLU_684695_0_0_10"/>